<dbReference type="GeneTree" id="ENSGT01040000244457"/>
<dbReference type="GO" id="GO:0072332">
    <property type="term" value="P:intrinsic apoptotic signaling pathway by p53 class mediator"/>
    <property type="evidence" value="ECO:0007669"/>
    <property type="project" value="TreeGrafter"/>
</dbReference>
<keyword evidence="3" id="KW-1185">Reference proteome</keyword>
<dbReference type="InterPro" id="IPR036265">
    <property type="entry name" value="HIT-like_sf"/>
</dbReference>
<dbReference type="PANTHER" id="PTHR46981">
    <property type="entry name" value="BIS(5'-ADENOSYL)-TRIPHOSPHATASE"/>
    <property type="match status" value="1"/>
</dbReference>
<organism evidence="2 3">
    <name type="scientific">Anas platyrhynchos platyrhynchos</name>
    <name type="common">Northern mallard</name>
    <dbReference type="NCBI Taxonomy" id="8840"/>
    <lineage>
        <taxon>Eukaryota</taxon>
        <taxon>Metazoa</taxon>
        <taxon>Chordata</taxon>
        <taxon>Craniata</taxon>
        <taxon>Vertebrata</taxon>
        <taxon>Euteleostomi</taxon>
        <taxon>Archelosauria</taxon>
        <taxon>Archosauria</taxon>
        <taxon>Dinosauria</taxon>
        <taxon>Saurischia</taxon>
        <taxon>Theropoda</taxon>
        <taxon>Coelurosauria</taxon>
        <taxon>Aves</taxon>
        <taxon>Neognathae</taxon>
        <taxon>Galloanserae</taxon>
        <taxon>Anseriformes</taxon>
        <taxon>Anatidae</taxon>
        <taxon>Anatinae</taxon>
        <taxon>Anas</taxon>
    </lineage>
</organism>
<dbReference type="SUPFAM" id="SSF54197">
    <property type="entry name" value="HIT-like"/>
    <property type="match status" value="1"/>
</dbReference>
<feature type="chain" id="PRO_5019801812" description="HIT domain-containing protein" evidence="1">
    <location>
        <begin position="26"/>
        <end position="82"/>
    </location>
</feature>
<accession>A0A493T6W8</accession>
<dbReference type="PANTHER" id="PTHR46981:SF1">
    <property type="entry name" value="BIS(5'-ADENOSYL)-TRIPHOSPHATASE"/>
    <property type="match status" value="1"/>
</dbReference>
<dbReference type="GO" id="GO:0031625">
    <property type="term" value="F:ubiquitin protein ligase binding"/>
    <property type="evidence" value="ECO:0007669"/>
    <property type="project" value="TreeGrafter"/>
</dbReference>
<dbReference type="GO" id="GO:0032435">
    <property type="term" value="P:negative regulation of proteasomal ubiquitin-dependent protein catabolic process"/>
    <property type="evidence" value="ECO:0007669"/>
    <property type="project" value="TreeGrafter"/>
</dbReference>
<dbReference type="InterPro" id="IPR052677">
    <property type="entry name" value="Dinucleoside_ppp_hydrolase"/>
</dbReference>
<evidence type="ECO:0000313" key="2">
    <source>
        <dbReference type="Ensembl" id="ENSAPLP00000021642.1"/>
    </source>
</evidence>
<evidence type="ECO:0000313" key="3">
    <source>
        <dbReference type="Proteomes" id="UP000016666"/>
    </source>
</evidence>
<dbReference type="Proteomes" id="UP000016666">
    <property type="component" value="Chromosome 13"/>
</dbReference>
<dbReference type="GO" id="GO:0005886">
    <property type="term" value="C:plasma membrane"/>
    <property type="evidence" value="ECO:0007669"/>
    <property type="project" value="TreeGrafter"/>
</dbReference>
<sequence>MLVKILKAFSVVTFFLWCLLHSSHSEHVHVHVLPRRAGDFSRNDDVYKELQQHDKEDSPDKWRTEEEMAAEAAILKKYFQEN</sequence>
<dbReference type="Ensembl" id="ENSAPLT00000021088.1">
    <property type="protein sequence ID" value="ENSAPLP00000021642.1"/>
    <property type="gene ID" value="ENSAPLG00000016636.1"/>
</dbReference>
<dbReference type="STRING" id="8840.ENSAPLP00000021642"/>
<evidence type="ECO:0000256" key="1">
    <source>
        <dbReference type="SAM" id="SignalP"/>
    </source>
</evidence>
<feature type="signal peptide" evidence="1">
    <location>
        <begin position="1"/>
        <end position="25"/>
    </location>
</feature>
<dbReference type="Gene3D" id="3.30.428.10">
    <property type="entry name" value="HIT-like"/>
    <property type="match status" value="1"/>
</dbReference>
<dbReference type="AlphaFoldDB" id="A0A493T6W8"/>
<evidence type="ECO:0008006" key="4">
    <source>
        <dbReference type="Google" id="ProtNLM"/>
    </source>
</evidence>
<protein>
    <recommendedName>
        <fullName evidence="4">HIT domain-containing protein</fullName>
    </recommendedName>
</protein>
<name>A0A493T6W8_ANAPP</name>
<proteinExistence type="predicted"/>
<dbReference type="OMA" id="RPPRTNE"/>
<reference evidence="2 3" key="1">
    <citation type="submission" date="2017-10" db="EMBL/GenBank/DDBJ databases">
        <title>A new Pekin duck reference genome.</title>
        <authorList>
            <person name="Hou Z.-C."/>
            <person name="Zhou Z.-K."/>
            <person name="Zhu F."/>
            <person name="Hou S.-S."/>
        </authorList>
    </citation>
    <scope>NUCLEOTIDE SEQUENCE [LARGE SCALE GENOMIC DNA]</scope>
</reference>
<reference evidence="2" key="3">
    <citation type="submission" date="2025-09" db="UniProtKB">
        <authorList>
            <consortium name="Ensembl"/>
        </authorList>
    </citation>
    <scope>IDENTIFICATION</scope>
</reference>
<dbReference type="GO" id="GO:0005737">
    <property type="term" value="C:cytoplasm"/>
    <property type="evidence" value="ECO:0007669"/>
    <property type="project" value="TreeGrafter"/>
</dbReference>
<dbReference type="GO" id="GO:0047710">
    <property type="term" value="F:bis(5'-adenosyl)-triphosphatase activity"/>
    <property type="evidence" value="ECO:0007669"/>
    <property type="project" value="TreeGrafter"/>
</dbReference>
<dbReference type="GO" id="GO:0005634">
    <property type="term" value="C:nucleus"/>
    <property type="evidence" value="ECO:0007669"/>
    <property type="project" value="TreeGrafter"/>
</dbReference>
<reference evidence="2" key="2">
    <citation type="submission" date="2025-08" db="UniProtKB">
        <authorList>
            <consortium name="Ensembl"/>
        </authorList>
    </citation>
    <scope>IDENTIFICATION</scope>
</reference>
<keyword evidence="1" id="KW-0732">Signal</keyword>
<dbReference type="GO" id="GO:0015964">
    <property type="term" value="P:diadenosine triphosphate catabolic process"/>
    <property type="evidence" value="ECO:0007669"/>
    <property type="project" value="TreeGrafter"/>
</dbReference>
<dbReference type="GO" id="GO:0006163">
    <property type="term" value="P:purine nucleotide metabolic process"/>
    <property type="evidence" value="ECO:0007669"/>
    <property type="project" value="TreeGrafter"/>
</dbReference>